<protein>
    <recommendedName>
        <fullName evidence="5">Spore coat protein U domain-containing protein</fullName>
    </recommendedName>
</protein>
<dbReference type="OrthoDB" id="6063089at2"/>
<evidence type="ECO:0000313" key="4">
    <source>
        <dbReference type="Proteomes" id="UP000315891"/>
    </source>
</evidence>
<feature type="chain" id="PRO_5021757219" description="Spore coat protein U domain-containing protein" evidence="2">
    <location>
        <begin position="25"/>
        <end position="218"/>
    </location>
</feature>
<dbReference type="AlphaFoldDB" id="A0A516V6A4"/>
<evidence type="ECO:0000256" key="2">
    <source>
        <dbReference type="SAM" id="SignalP"/>
    </source>
</evidence>
<dbReference type="RefSeq" id="WP_143879558.1">
    <property type="nucleotide sequence ID" value="NZ_BAABLZ010000001.1"/>
</dbReference>
<evidence type="ECO:0000256" key="1">
    <source>
        <dbReference type="SAM" id="MobiDB-lite"/>
    </source>
</evidence>
<sequence>MRAIPIAIASTLLGATLAPIPAIAGSVLKTLTQDAGNACSLSIPTTDTGVRPKATGFRNEGTANAFVICSADVANADGFGGDTTYIGLSLASFDGNAHTTNCTAVARYPDTLSNIQYVTLPALNTAATGVATSLTTNGAPPSYYDHQRGVLSVTCVLPPGVSILAVQRGYKDIDSNDGSMPHSLPQCGDGLDDDNDGLSDYPADPECQSDYDNDESIL</sequence>
<name>A0A516V6A4_9GAMM</name>
<feature type="signal peptide" evidence="2">
    <location>
        <begin position="1"/>
        <end position="24"/>
    </location>
</feature>
<keyword evidence="4" id="KW-1185">Reference proteome</keyword>
<dbReference type="EMBL" id="CP041742">
    <property type="protein sequence ID" value="QDQ74047.1"/>
    <property type="molecule type" value="Genomic_DNA"/>
</dbReference>
<proteinExistence type="predicted"/>
<organism evidence="3 4">
    <name type="scientific">Pseudoluteimonas lycopersici</name>
    <dbReference type="NCBI Taxonomy" id="1324796"/>
    <lineage>
        <taxon>Bacteria</taxon>
        <taxon>Pseudomonadati</taxon>
        <taxon>Pseudomonadota</taxon>
        <taxon>Gammaproteobacteria</taxon>
        <taxon>Lysobacterales</taxon>
        <taxon>Lysobacteraceae</taxon>
        <taxon>Pseudoluteimonas</taxon>
    </lineage>
</organism>
<feature type="region of interest" description="Disordered" evidence="1">
    <location>
        <begin position="174"/>
        <end position="218"/>
    </location>
</feature>
<evidence type="ECO:0008006" key="5">
    <source>
        <dbReference type="Google" id="ProtNLM"/>
    </source>
</evidence>
<dbReference type="Proteomes" id="UP000315891">
    <property type="component" value="Chromosome"/>
</dbReference>
<accession>A0A516V6A4</accession>
<feature type="compositionally biased region" description="Acidic residues" evidence="1">
    <location>
        <begin position="207"/>
        <end position="218"/>
    </location>
</feature>
<evidence type="ECO:0000313" key="3">
    <source>
        <dbReference type="EMBL" id="QDQ74047.1"/>
    </source>
</evidence>
<gene>
    <name evidence="3" type="ORF">FNZ56_09225</name>
</gene>
<reference evidence="3 4" key="1">
    <citation type="submission" date="2019-07" db="EMBL/GenBank/DDBJ databases">
        <title>Lysobacter weifangensis sp. nov., isolated from bensulfuron-methyl contaminated farmland soil.</title>
        <authorList>
            <person name="Zhao H."/>
        </authorList>
    </citation>
    <scope>NUCLEOTIDE SEQUENCE [LARGE SCALE GENOMIC DNA]</scope>
    <source>
        <strain evidence="3 4">CC-Bw-6</strain>
    </source>
</reference>
<keyword evidence="2" id="KW-0732">Signal</keyword>